<gene>
    <name evidence="5" type="ORF">GCM10009754_44640</name>
</gene>
<dbReference type="RefSeq" id="WP_344421903.1">
    <property type="nucleotide sequence ID" value="NZ_BAAANN010000017.1"/>
</dbReference>
<dbReference type="Proteomes" id="UP001501116">
    <property type="component" value="Unassembled WGS sequence"/>
</dbReference>
<feature type="signal peptide" evidence="3">
    <location>
        <begin position="1"/>
        <end position="30"/>
    </location>
</feature>
<evidence type="ECO:0000313" key="6">
    <source>
        <dbReference type="Proteomes" id="UP001501116"/>
    </source>
</evidence>
<dbReference type="EMBL" id="BAAANN010000017">
    <property type="protein sequence ID" value="GAA1967143.1"/>
    <property type="molecule type" value="Genomic_DNA"/>
</dbReference>
<feature type="transmembrane region" description="Helical" evidence="2">
    <location>
        <begin position="218"/>
        <end position="239"/>
    </location>
</feature>
<evidence type="ECO:0000256" key="2">
    <source>
        <dbReference type="SAM" id="Phobius"/>
    </source>
</evidence>
<keyword evidence="3" id="KW-0732">Signal</keyword>
<keyword evidence="2" id="KW-0472">Membrane</keyword>
<dbReference type="InterPro" id="IPR012533">
    <property type="entry name" value="YcnI-copper_dom"/>
</dbReference>
<keyword evidence="2" id="KW-0812">Transmembrane</keyword>
<reference evidence="6" key="1">
    <citation type="journal article" date="2019" name="Int. J. Syst. Evol. Microbiol.">
        <title>The Global Catalogue of Microorganisms (GCM) 10K type strain sequencing project: providing services to taxonomists for standard genome sequencing and annotation.</title>
        <authorList>
            <consortium name="The Broad Institute Genomics Platform"/>
            <consortium name="The Broad Institute Genome Sequencing Center for Infectious Disease"/>
            <person name="Wu L."/>
            <person name="Ma J."/>
        </authorList>
    </citation>
    <scope>NUCLEOTIDE SEQUENCE [LARGE SCALE GENOMIC DNA]</scope>
    <source>
        <strain evidence="6">JCM 14545</strain>
    </source>
</reference>
<feature type="chain" id="PRO_5045588753" evidence="3">
    <location>
        <begin position="31"/>
        <end position="258"/>
    </location>
</feature>
<feature type="region of interest" description="Disordered" evidence="1">
    <location>
        <begin position="186"/>
        <end position="212"/>
    </location>
</feature>
<organism evidence="5 6">
    <name type="scientific">Amycolatopsis minnesotensis</name>
    <dbReference type="NCBI Taxonomy" id="337894"/>
    <lineage>
        <taxon>Bacteria</taxon>
        <taxon>Bacillati</taxon>
        <taxon>Actinomycetota</taxon>
        <taxon>Actinomycetes</taxon>
        <taxon>Pseudonocardiales</taxon>
        <taxon>Pseudonocardiaceae</taxon>
        <taxon>Amycolatopsis</taxon>
    </lineage>
</organism>
<protein>
    <submittedName>
        <fullName evidence="5">YcnI family protein</fullName>
    </submittedName>
</protein>
<accession>A0ABP5CQ04</accession>
<evidence type="ECO:0000313" key="5">
    <source>
        <dbReference type="EMBL" id="GAA1967143.1"/>
    </source>
</evidence>
<dbReference type="CDD" id="cd08545">
    <property type="entry name" value="YcnI_like"/>
    <property type="match status" value="1"/>
</dbReference>
<evidence type="ECO:0000256" key="3">
    <source>
        <dbReference type="SAM" id="SignalP"/>
    </source>
</evidence>
<comment type="caution">
    <text evidence="5">The sequence shown here is derived from an EMBL/GenBank/DDBJ whole genome shotgun (WGS) entry which is preliminary data.</text>
</comment>
<sequence>MATNRAIKRAGFVAATVGVTGLLGAGIASAHVTANVYGTQPSKGGYGAIFLRVPNEEPDAGTTKVEVTLKPEYAISSGRAKPVPGWTAQVTKEKLPAPVKTAKGTEITEAVTKITWTAQPGTKIAAGSGEFQEFEISVGALPDLDQIELPAAQTYENGKVVNWNEPAPPNGEEPEHPAPTVKLAAAESGHHGAAPADASHSDTEAAAPAGSTDNTARWLGGAGLVVGALGLGFGAGATIRARKTVTNAKAGETGASSE</sequence>
<feature type="domain" description="YncI copper-binding" evidence="4">
    <location>
        <begin position="31"/>
        <end position="183"/>
    </location>
</feature>
<keyword evidence="6" id="KW-1185">Reference proteome</keyword>
<proteinExistence type="predicted"/>
<dbReference type="InterPro" id="IPR038507">
    <property type="entry name" value="YcnI-like_sf"/>
</dbReference>
<evidence type="ECO:0000259" key="4">
    <source>
        <dbReference type="Pfam" id="PF07987"/>
    </source>
</evidence>
<name>A0ABP5CQ04_9PSEU</name>
<evidence type="ECO:0000256" key="1">
    <source>
        <dbReference type="SAM" id="MobiDB-lite"/>
    </source>
</evidence>
<dbReference type="Gene3D" id="2.60.40.2230">
    <property type="entry name" value="Uncharacterised protein YcnI-like PF07987, DUF1775"/>
    <property type="match status" value="1"/>
</dbReference>
<dbReference type="Pfam" id="PF07987">
    <property type="entry name" value="DUF1775"/>
    <property type="match status" value="1"/>
</dbReference>
<keyword evidence="2" id="KW-1133">Transmembrane helix</keyword>